<dbReference type="EMBL" id="JACXVP010000006">
    <property type="protein sequence ID" value="KAG5600021.1"/>
    <property type="molecule type" value="Genomic_DNA"/>
</dbReference>
<feature type="compositionally biased region" description="Basic and acidic residues" evidence="1">
    <location>
        <begin position="211"/>
        <end position="230"/>
    </location>
</feature>
<dbReference type="Proteomes" id="UP000824120">
    <property type="component" value="Chromosome 6"/>
</dbReference>
<dbReference type="PANTHER" id="PTHR31286">
    <property type="entry name" value="GLYCINE-RICH CELL WALL STRUCTURAL PROTEIN 1.8-LIKE"/>
    <property type="match status" value="1"/>
</dbReference>
<protein>
    <recommendedName>
        <fullName evidence="4">DUF4283 domain-containing protein</fullName>
    </recommendedName>
</protein>
<name>A0A9J5YJ11_SOLCO</name>
<feature type="compositionally biased region" description="Polar residues" evidence="1">
    <location>
        <begin position="11"/>
        <end position="21"/>
    </location>
</feature>
<dbReference type="AlphaFoldDB" id="A0A9J5YJ11"/>
<sequence length="355" mass="40287">MAGRQPIPLTSDIQFPSNPNNLPTVHNLLSEEKTKSNKGNYASLLKPLHMNSLNNDKAQNGVPSVTWTEDEVKRMNALENLQYAVIGKFSFGWPQLEGIKEDDTVLNVILKETSRSESLFSLATTIEKPIHLDYATINKTRPSCARVKVQVDLLGELPNLVELEVADPIKNTSRVEKIRVVYDMLPKYCKKCILHRHNEEACRILHPELKKKEPTEDEKGNDNEGRHDQGTSRQTITEMQCRDEQKSHSQTYTTGELSIITSCNINLDIEEHTLMDKDELEDENMNIAAYANLQNRTKEVNVRPNGEYQSIVKWTKEETSATSQGDIFPSPLQIECVDGTQISEQEELLAFAYCE</sequence>
<accession>A0A9J5YJ11</accession>
<keyword evidence="3" id="KW-1185">Reference proteome</keyword>
<comment type="caution">
    <text evidence="2">The sequence shown here is derived from an EMBL/GenBank/DDBJ whole genome shotgun (WGS) entry which is preliminary data.</text>
</comment>
<reference evidence="2 3" key="1">
    <citation type="submission" date="2020-09" db="EMBL/GenBank/DDBJ databases">
        <title>De no assembly of potato wild relative species, Solanum commersonii.</title>
        <authorList>
            <person name="Cho K."/>
        </authorList>
    </citation>
    <scope>NUCLEOTIDE SEQUENCE [LARGE SCALE GENOMIC DNA]</scope>
    <source>
        <strain evidence="2">LZ3.2</strain>
        <tissue evidence="2">Leaf</tissue>
    </source>
</reference>
<feature type="region of interest" description="Disordered" evidence="1">
    <location>
        <begin position="211"/>
        <end position="253"/>
    </location>
</feature>
<evidence type="ECO:0008006" key="4">
    <source>
        <dbReference type="Google" id="ProtNLM"/>
    </source>
</evidence>
<dbReference type="OrthoDB" id="1751950at2759"/>
<dbReference type="InterPro" id="IPR040256">
    <property type="entry name" value="At4g02000-like"/>
</dbReference>
<gene>
    <name evidence="2" type="ORF">H5410_031391</name>
</gene>
<proteinExistence type="predicted"/>
<organism evidence="2 3">
    <name type="scientific">Solanum commersonii</name>
    <name type="common">Commerson's wild potato</name>
    <name type="synonym">Commerson's nightshade</name>
    <dbReference type="NCBI Taxonomy" id="4109"/>
    <lineage>
        <taxon>Eukaryota</taxon>
        <taxon>Viridiplantae</taxon>
        <taxon>Streptophyta</taxon>
        <taxon>Embryophyta</taxon>
        <taxon>Tracheophyta</taxon>
        <taxon>Spermatophyta</taxon>
        <taxon>Magnoliopsida</taxon>
        <taxon>eudicotyledons</taxon>
        <taxon>Gunneridae</taxon>
        <taxon>Pentapetalae</taxon>
        <taxon>asterids</taxon>
        <taxon>lamiids</taxon>
        <taxon>Solanales</taxon>
        <taxon>Solanaceae</taxon>
        <taxon>Solanoideae</taxon>
        <taxon>Solaneae</taxon>
        <taxon>Solanum</taxon>
    </lineage>
</organism>
<evidence type="ECO:0000313" key="2">
    <source>
        <dbReference type="EMBL" id="KAG5600021.1"/>
    </source>
</evidence>
<feature type="region of interest" description="Disordered" evidence="1">
    <location>
        <begin position="1"/>
        <end position="21"/>
    </location>
</feature>
<evidence type="ECO:0000256" key="1">
    <source>
        <dbReference type="SAM" id="MobiDB-lite"/>
    </source>
</evidence>
<dbReference type="PANTHER" id="PTHR31286:SF79">
    <property type="entry name" value="N-6 ADENINE-SPECIFIC DNA METHYLASE"/>
    <property type="match status" value="1"/>
</dbReference>
<evidence type="ECO:0000313" key="3">
    <source>
        <dbReference type="Proteomes" id="UP000824120"/>
    </source>
</evidence>